<keyword evidence="4" id="KW-1185">Reference proteome</keyword>
<feature type="signal peptide" evidence="2">
    <location>
        <begin position="1"/>
        <end position="22"/>
    </location>
</feature>
<protein>
    <recommendedName>
        <fullName evidence="5">Neuropeptide-like 1</fullName>
    </recommendedName>
</protein>
<evidence type="ECO:0000313" key="3">
    <source>
        <dbReference type="EMBL" id="KAK0171147.1"/>
    </source>
</evidence>
<dbReference type="EMBL" id="JAQQBS010000003">
    <property type="protein sequence ID" value="KAK0171147.1"/>
    <property type="molecule type" value="Genomic_DNA"/>
</dbReference>
<comment type="caution">
    <text evidence="3">The sequence shown here is derived from an EMBL/GenBank/DDBJ whole genome shotgun (WGS) entry which is preliminary data.</text>
</comment>
<dbReference type="AlphaFoldDB" id="A0AA39KRL0"/>
<name>A0AA39KRL0_9HYME</name>
<reference evidence="3" key="2">
    <citation type="submission" date="2023-03" db="EMBL/GenBank/DDBJ databases">
        <authorList>
            <person name="Inwood S.N."/>
            <person name="Skelly J.G."/>
            <person name="Guhlin J."/>
            <person name="Harrop T.W.R."/>
            <person name="Goldson S.G."/>
            <person name="Dearden P.K."/>
        </authorList>
    </citation>
    <scope>NUCLEOTIDE SEQUENCE</scope>
    <source>
        <strain evidence="3">Irish</strain>
        <tissue evidence="3">Whole body</tissue>
    </source>
</reference>
<evidence type="ECO:0000256" key="1">
    <source>
        <dbReference type="SAM" id="MobiDB-lite"/>
    </source>
</evidence>
<proteinExistence type="predicted"/>
<sequence length="524" mass="59154">MANARRHFTGLLLILFAIAVDQLRIPMVTCQEDEDTQCLPRKTFFTFLRLPEVSSNLAAYSRSARIIQDARNDFFHSKVSNTENNNDDTKICLPTSVYYEIFSDPTMRAYLSAIERAHRMVEDPERVDILPIDSEKRSIATLAKNGDLPISLQDRNQDGDEDEEKRSEISLSPEELLKTYIGRAGEQTGKTAEEIINDYTLPNGELDIESLSTDFQSSKRNVGALARDYALPSGRRNVASSISHDYPLSYGKRNIAALARDRMLPNIGSKRGVASLGRIYILPSLKGKRNIGALARDYALPSYGKRYLGALMRSGNSPNVYGKRGIASLARNGVLRDFVKRNVGSLARDWNLPQSRHGRSLKNKDMDLSQFNNDLQSIDHDINDNNDSAVRKQQELFEAELVDAKNKSRAKRQIDYSEEYPVPVMQNANIFDYEAIIDALAGRYPNAEKRFMGAGSSLEWLNENNDVEYDDDDDDMVQSVGGFHIMSQPSKRHIASLARLGWLPSLRAERFSRSTRLRVVRSDQ</sequence>
<keyword evidence="2" id="KW-0732">Signal</keyword>
<dbReference type="Proteomes" id="UP001168990">
    <property type="component" value="Unassembled WGS sequence"/>
</dbReference>
<gene>
    <name evidence="3" type="ORF">PV328_008903</name>
</gene>
<feature type="region of interest" description="Disordered" evidence="1">
    <location>
        <begin position="148"/>
        <end position="171"/>
    </location>
</feature>
<evidence type="ECO:0000256" key="2">
    <source>
        <dbReference type="SAM" id="SignalP"/>
    </source>
</evidence>
<evidence type="ECO:0008006" key="5">
    <source>
        <dbReference type="Google" id="ProtNLM"/>
    </source>
</evidence>
<feature type="chain" id="PRO_5041349327" description="Neuropeptide-like 1" evidence="2">
    <location>
        <begin position="23"/>
        <end position="524"/>
    </location>
</feature>
<reference evidence="3" key="1">
    <citation type="journal article" date="2023" name="bioRxiv">
        <title>Scaffold-level genome assemblies of two parasitoid biocontrol wasps reveal the parthenogenesis mechanism and an associated novel virus.</title>
        <authorList>
            <person name="Inwood S."/>
            <person name="Skelly J."/>
            <person name="Guhlin J."/>
            <person name="Harrop T."/>
            <person name="Goldson S."/>
            <person name="Dearden P."/>
        </authorList>
    </citation>
    <scope>NUCLEOTIDE SEQUENCE</scope>
    <source>
        <strain evidence="3">Irish</strain>
        <tissue evidence="3">Whole body</tissue>
    </source>
</reference>
<evidence type="ECO:0000313" key="4">
    <source>
        <dbReference type="Proteomes" id="UP001168990"/>
    </source>
</evidence>
<accession>A0AA39KRL0</accession>
<organism evidence="3 4">
    <name type="scientific">Microctonus aethiopoides</name>
    <dbReference type="NCBI Taxonomy" id="144406"/>
    <lineage>
        <taxon>Eukaryota</taxon>
        <taxon>Metazoa</taxon>
        <taxon>Ecdysozoa</taxon>
        <taxon>Arthropoda</taxon>
        <taxon>Hexapoda</taxon>
        <taxon>Insecta</taxon>
        <taxon>Pterygota</taxon>
        <taxon>Neoptera</taxon>
        <taxon>Endopterygota</taxon>
        <taxon>Hymenoptera</taxon>
        <taxon>Apocrita</taxon>
        <taxon>Ichneumonoidea</taxon>
        <taxon>Braconidae</taxon>
        <taxon>Euphorinae</taxon>
        <taxon>Microctonus</taxon>
    </lineage>
</organism>